<organism evidence="2 3">
    <name type="scientific">Bradyrhizobium elkanii</name>
    <dbReference type="NCBI Taxonomy" id="29448"/>
    <lineage>
        <taxon>Bacteria</taxon>
        <taxon>Pseudomonadati</taxon>
        <taxon>Pseudomonadota</taxon>
        <taxon>Alphaproteobacteria</taxon>
        <taxon>Hyphomicrobiales</taxon>
        <taxon>Nitrobacteraceae</taxon>
        <taxon>Bradyrhizobium</taxon>
    </lineage>
</organism>
<proteinExistence type="predicted"/>
<reference evidence="2" key="1">
    <citation type="submission" date="2021-02" db="EMBL/GenBank/DDBJ databases">
        <title>Genomic Encyclopedia of Type Strains, Phase IV (KMG-V): Genome sequencing to study the core and pangenomes of soil and plant-associated prokaryotes.</title>
        <authorList>
            <person name="Whitman W."/>
        </authorList>
    </citation>
    <scope>NUCLEOTIDE SEQUENCE</scope>
    <source>
        <strain evidence="2">USDA 406</strain>
    </source>
</reference>
<evidence type="ECO:0000256" key="1">
    <source>
        <dbReference type="SAM" id="MobiDB-lite"/>
    </source>
</evidence>
<dbReference type="EMBL" id="JAFICZ010000001">
    <property type="protein sequence ID" value="MBP1293692.1"/>
    <property type="molecule type" value="Genomic_DNA"/>
</dbReference>
<name>A0A8I2C524_BRAEL</name>
<sequence>MRNGIGPWAGSPAKEAGCSHAAPRPLSRLSSALSKAGRKSCEDCFYGGSHLGLLRQGLRRPAVARKPALWRRWACVRPPTSFVSRKLSSSSGGAIAIVGTIGDGAVAAGIGVVLLRGAAWAGVVRRDGTDGDGQATARSLGLRDLVGQESSVRDHSHNRSLAGADDIFVCRSPAATWQASRSPPWP</sequence>
<gene>
    <name evidence="2" type="ORF">JOH49_003445</name>
</gene>
<accession>A0A8I2C524</accession>
<protein>
    <submittedName>
        <fullName evidence="2">Uncharacterized protein</fullName>
    </submittedName>
</protein>
<evidence type="ECO:0000313" key="3">
    <source>
        <dbReference type="Proteomes" id="UP000673383"/>
    </source>
</evidence>
<dbReference type="AlphaFoldDB" id="A0A8I2C524"/>
<dbReference type="Proteomes" id="UP000673383">
    <property type="component" value="Unassembled WGS sequence"/>
</dbReference>
<feature type="region of interest" description="Disordered" evidence="1">
    <location>
        <begin position="1"/>
        <end position="21"/>
    </location>
</feature>
<comment type="caution">
    <text evidence="2">The sequence shown here is derived from an EMBL/GenBank/DDBJ whole genome shotgun (WGS) entry which is preliminary data.</text>
</comment>
<evidence type="ECO:0000313" key="2">
    <source>
        <dbReference type="EMBL" id="MBP1293692.1"/>
    </source>
</evidence>